<evidence type="ECO:0000313" key="2">
    <source>
        <dbReference type="EMBL" id="GBN61493.1"/>
    </source>
</evidence>
<protein>
    <submittedName>
        <fullName evidence="2">Uncharacterized protein</fullName>
    </submittedName>
</protein>
<sequence length="88" mass="9732">MAGENVNKQSPPNRPEETGPWFHPTINNDSLPIGGGVDEVMALVAEVRKIFKGKTNISETLRSIQATDNVWEKFMILTEALRPNSVTP</sequence>
<comment type="caution">
    <text evidence="2">The sequence shown here is derived from an EMBL/GenBank/DDBJ whole genome shotgun (WGS) entry which is preliminary data.</text>
</comment>
<proteinExistence type="predicted"/>
<feature type="region of interest" description="Disordered" evidence="1">
    <location>
        <begin position="1"/>
        <end position="29"/>
    </location>
</feature>
<keyword evidence="3" id="KW-1185">Reference proteome</keyword>
<organism evidence="2 3">
    <name type="scientific">Araneus ventricosus</name>
    <name type="common">Orbweaver spider</name>
    <name type="synonym">Epeira ventricosa</name>
    <dbReference type="NCBI Taxonomy" id="182803"/>
    <lineage>
        <taxon>Eukaryota</taxon>
        <taxon>Metazoa</taxon>
        <taxon>Ecdysozoa</taxon>
        <taxon>Arthropoda</taxon>
        <taxon>Chelicerata</taxon>
        <taxon>Arachnida</taxon>
        <taxon>Araneae</taxon>
        <taxon>Araneomorphae</taxon>
        <taxon>Entelegynae</taxon>
        <taxon>Araneoidea</taxon>
        <taxon>Araneidae</taxon>
        <taxon>Araneus</taxon>
    </lineage>
</organism>
<feature type="compositionally biased region" description="Polar residues" evidence="1">
    <location>
        <begin position="1"/>
        <end position="11"/>
    </location>
</feature>
<dbReference type="EMBL" id="BGPR01013633">
    <property type="protein sequence ID" value="GBN61493.1"/>
    <property type="molecule type" value="Genomic_DNA"/>
</dbReference>
<dbReference type="AlphaFoldDB" id="A0A4Y2QEJ9"/>
<reference evidence="2 3" key="1">
    <citation type="journal article" date="2019" name="Sci. Rep.">
        <title>Orb-weaving spider Araneus ventricosus genome elucidates the spidroin gene catalogue.</title>
        <authorList>
            <person name="Kono N."/>
            <person name="Nakamura H."/>
            <person name="Ohtoshi R."/>
            <person name="Moran D.A.P."/>
            <person name="Shinohara A."/>
            <person name="Yoshida Y."/>
            <person name="Fujiwara M."/>
            <person name="Mori M."/>
            <person name="Tomita M."/>
            <person name="Arakawa K."/>
        </authorList>
    </citation>
    <scope>NUCLEOTIDE SEQUENCE [LARGE SCALE GENOMIC DNA]</scope>
</reference>
<gene>
    <name evidence="2" type="ORF">AVEN_232439_1</name>
</gene>
<dbReference type="Proteomes" id="UP000499080">
    <property type="component" value="Unassembled WGS sequence"/>
</dbReference>
<accession>A0A4Y2QEJ9</accession>
<name>A0A4Y2QEJ9_ARAVE</name>
<evidence type="ECO:0000256" key="1">
    <source>
        <dbReference type="SAM" id="MobiDB-lite"/>
    </source>
</evidence>
<evidence type="ECO:0000313" key="3">
    <source>
        <dbReference type="Proteomes" id="UP000499080"/>
    </source>
</evidence>